<dbReference type="EMBL" id="PYDT01000011">
    <property type="protein sequence ID" value="THU44328.1"/>
    <property type="molecule type" value="Genomic_DNA"/>
</dbReference>
<evidence type="ECO:0000313" key="2">
    <source>
        <dbReference type="Proteomes" id="UP000317650"/>
    </source>
</evidence>
<accession>A0A4S8I8N0</accession>
<gene>
    <name evidence="1" type="ORF">C4D60_Mb02t06260</name>
</gene>
<protein>
    <submittedName>
        <fullName evidence="1">Uncharacterized protein</fullName>
    </submittedName>
</protein>
<sequence>MGEEEEAEGSGGACVPCDQQRSEKAYGAIVRINRFFKDGIFHSAIQNVKHIALGKFSIDFSEEGFDPVGNVAARTQRTCEVNSTSTASLLVLHSSEALQDLVHGTKIQRTNRMQPQAQDLIMGFM</sequence>
<comment type="caution">
    <text evidence="1">The sequence shown here is derived from an EMBL/GenBank/DDBJ whole genome shotgun (WGS) entry which is preliminary data.</text>
</comment>
<keyword evidence="2" id="KW-1185">Reference proteome</keyword>
<dbReference type="AlphaFoldDB" id="A0A4S8I8N0"/>
<name>A0A4S8I8N0_MUSBA</name>
<proteinExistence type="predicted"/>
<reference evidence="1 2" key="1">
    <citation type="journal article" date="2019" name="Nat. Plants">
        <title>Genome sequencing of Musa balbisiana reveals subgenome evolution and function divergence in polyploid bananas.</title>
        <authorList>
            <person name="Yao X."/>
        </authorList>
    </citation>
    <scope>NUCLEOTIDE SEQUENCE [LARGE SCALE GENOMIC DNA]</scope>
    <source>
        <strain evidence="2">cv. DH-PKW</strain>
        <tissue evidence="1">Leaves</tissue>
    </source>
</reference>
<evidence type="ECO:0000313" key="1">
    <source>
        <dbReference type="EMBL" id="THU44328.1"/>
    </source>
</evidence>
<dbReference type="Proteomes" id="UP000317650">
    <property type="component" value="Chromosome 2"/>
</dbReference>
<organism evidence="1 2">
    <name type="scientific">Musa balbisiana</name>
    <name type="common">Banana</name>
    <dbReference type="NCBI Taxonomy" id="52838"/>
    <lineage>
        <taxon>Eukaryota</taxon>
        <taxon>Viridiplantae</taxon>
        <taxon>Streptophyta</taxon>
        <taxon>Embryophyta</taxon>
        <taxon>Tracheophyta</taxon>
        <taxon>Spermatophyta</taxon>
        <taxon>Magnoliopsida</taxon>
        <taxon>Liliopsida</taxon>
        <taxon>Zingiberales</taxon>
        <taxon>Musaceae</taxon>
        <taxon>Musa</taxon>
    </lineage>
</organism>